<dbReference type="EMBL" id="JACHMJ010000001">
    <property type="protein sequence ID" value="MBB5844691.1"/>
    <property type="molecule type" value="Genomic_DNA"/>
</dbReference>
<feature type="transmembrane region" description="Helical" evidence="1">
    <location>
        <begin position="276"/>
        <end position="302"/>
    </location>
</feature>
<dbReference type="Pfam" id="PF09852">
    <property type="entry name" value="DUF2079"/>
    <property type="match status" value="1"/>
</dbReference>
<dbReference type="AlphaFoldDB" id="A0A841ASC7"/>
<keyword evidence="3" id="KW-1185">Reference proteome</keyword>
<accession>A0A841ASC7</accession>
<evidence type="ECO:0000313" key="3">
    <source>
        <dbReference type="Proteomes" id="UP000536685"/>
    </source>
</evidence>
<proteinExistence type="predicted"/>
<gene>
    <name evidence="2" type="ORF">HD599_003014</name>
</gene>
<sequence>MPTLTDIRQRVRLERGAEALRAQPPAAWVVAAVTTALYSVLSYSQWITLKSPSWDLGIFTELAKAYSRFEAPIVPIKGDGFNLLGDHFHPLLVLLGPVFAVFPSAFTLLIVQNVLIGVSAFVVTRAATRALGRGPGALIGTSYALSWGLQAAVDVQFHEIAFALPLLALSLEAILEQRWRAAALWAAPLVFVKEDLGLTVAFIGGYLVWKAGAKLGFALVGWGVGWLILALVVILPLLNTGGHYAYGLSTTEEFKPLGQAILDFVLPSKRYETVGLLLLACAGLALRSPLVLIMVPTLAWRFVSTNEGYWGPGWHYSAVLMPVLYLALVDAVRSGRVSRLPWMRSYAQAVPAVVVTVAIMLLPSQALGALVKPETFTPPARAEQAYEAMDVIPDGATVEADIALMHYLVPDTTVFWLGNPGNPGAEYIIMDRTNGTWGGNAPADAAVYAEQLHPGTNYTLVYSDSDYQVAERQ</sequence>
<name>A0A841ASC7_9MICO</name>
<reference evidence="2 3" key="1">
    <citation type="submission" date="2020-08" db="EMBL/GenBank/DDBJ databases">
        <title>Sequencing the genomes of 1000 actinobacteria strains.</title>
        <authorList>
            <person name="Klenk H.-P."/>
        </authorList>
    </citation>
    <scope>NUCLEOTIDE SEQUENCE [LARGE SCALE GENOMIC DNA]</scope>
    <source>
        <strain evidence="2 3">DSM 105784</strain>
    </source>
</reference>
<keyword evidence="1" id="KW-0812">Transmembrane</keyword>
<comment type="caution">
    <text evidence="2">The sequence shown here is derived from an EMBL/GenBank/DDBJ whole genome shotgun (WGS) entry which is preliminary data.</text>
</comment>
<keyword evidence="1" id="KW-0472">Membrane</keyword>
<feature type="transmembrane region" description="Helical" evidence="1">
    <location>
        <begin position="314"/>
        <end position="333"/>
    </location>
</feature>
<feature type="transmembrane region" description="Helical" evidence="1">
    <location>
        <begin position="345"/>
        <end position="363"/>
    </location>
</feature>
<protein>
    <submittedName>
        <fullName evidence="2">Putative membrane protein</fullName>
    </submittedName>
</protein>
<dbReference type="Proteomes" id="UP000536685">
    <property type="component" value="Unassembled WGS sequence"/>
</dbReference>
<dbReference type="InterPro" id="IPR018650">
    <property type="entry name" value="STSV1_Orf64"/>
</dbReference>
<organism evidence="2 3">
    <name type="scientific">Conyzicola lurida</name>
    <dbReference type="NCBI Taxonomy" id="1172621"/>
    <lineage>
        <taxon>Bacteria</taxon>
        <taxon>Bacillati</taxon>
        <taxon>Actinomycetota</taxon>
        <taxon>Actinomycetes</taxon>
        <taxon>Micrococcales</taxon>
        <taxon>Microbacteriaceae</taxon>
        <taxon>Conyzicola</taxon>
    </lineage>
</organism>
<keyword evidence="1" id="KW-1133">Transmembrane helix</keyword>
<evidence type="ECO:0000256" key="1">
    <source>
        <dbReference type="SAM" id="Phobius"/>
    </source>
</evidence>
<feature type="transmembrane region" description="Helical" evidence="1">
    <location>
        <begin position="25"/>
        <end position="46"/>
    </location>
</feature>
<dbReference type="RefSeq" id="WP_184239071.1">
    <property type="nucleotide sequence ID" value="NZ_JACHMJ010000001.1"/>
</dbReference>
<feature type="transmembrane region" description="Helical" evidence="1">
    <location>
        <begin position="182"/>
        <end position="209"/>
    </location>
</feature>
<feature type="transmembrane region" description="Helical" evidence="1">
    <location>
        <begin position="215"/>
        <end position="238"/>
    </location>
</feature>
<feature type="transmembrane region" description="Helical" evidence="1">
    <location>
        <begin position="91"/>
        <end position="123"/>
    </location>
</feature>
<evidence type="ECO:0000313" key="2">
    <source>
        <dbReference type="EMBL" id="MBB5844691.1"/>
    </source>
</evidence>